<feature type="binding site" evidence="11">
    <location>
        <position position="41"/>
    </location>
    <ligand>
        <name>L-glutamate</name>
        <dbReference type="ChEBI" id="CHEBI:29985"/>
    </ligand>
</feature>
<feature type="domain" description="Aminotransferase class V" evidence="13">
    <location>
        <begin position="3"/>
        <end position="348"/>
    </location>
</feature>
<evidence type="ECO:0000256" key="10">
    <source>
        <dbReference type="ARBA" id="ARBA00049007"/>
    </source>
</evidence>
<comment type="catalytic activity">
    <reaction evidence="10 11 12">
        <text>O-phospho-L-serine + 2-oxoglutarate = 3-phosphooxypyruvate + L-glutamate</text>
        <dbReference type="Rhea" id="RHEA:14329"/>
        <dbReference type="ChEBI" id="CHEBI:16810"/>
        <dbReference type="ChEBI" id="CHEBI:18110"/>
        <dbReference type="ChEBI" id="CHEBI:29985"/>
        <dbReference type="ChEBI" id="CHEBI:57524"/>
        <dbReference type="EC" id="2.6.1.52"/>
    </reaction>
</comment>
<reference evidence="14 15" key="1">
    <citation type="submission" date="2023-10" db="EMBL/GenBank/DDBJ databases">
        <title>Psychrosphaera aquimaarina strain SW33 isolated from seawater.</title>
        <authorList>
            <person name="Bayburt H."/>
            <person name="Kim J.M."/>
            <person name="Choi B.J."/>
            <person name="Jeon C.O."/>
        </authorList>
    </citation>
    <scope>NUCLEOTIDE SEQUENCE [LARGE SCALE GENOMIC DNA]</scope>
    <source>
        <strain evidence="14 15">KCTC 52743</strain>
    </source>
</reference>
<evidence type="ECO:0000313" key="15">
    <source>
        <dbReference type="Proteomes" id="UP001257914"/>
    </source>
</evidence>
<dbReference type="EC" id="2.6.1.52" evidence="11"/>
<dbReference type="InterPro" id="IPR000192">
    <property type="entry name" value="Aminotrans_V_dom"/>
</dbReference>
<evidence type="ECO:0000256" key="11">
    <source>
        <dbReference type="HAMAP-Rule" id="MF_00160"/>
    </source>
</evidence>
<feature type="binding site" evidence="11">
    <location>
        <position position="172"/>
    </location>
    <ligand>
        <name>pyridoxal 5'-phosphate</name>
        <dbReference type="ChEBI" id="CHEBI:597326"/>
    </ligand>
</feature>
<dbReference type="PIRSF" id="PIRSF000525">
    <property type="entry name" value="SerC"/>
    <property type="match status" value="1"/>
</dbReference>
<evidence type="ECO:0000313" key="14">
    <source>
        <dbReference type="EMBL" id="MDU0111654.1"/>
    </source>
</evidence>
<protein>
    <recommendedName>
        <fullName evidence="11">Phosphoserine aminotransferase</fullName>
        <ecNumber evidence="11">2.6.1.52</ecNumber>
    </recommendedName>
    <alternativeName>
        <fullName evidence="11">Phosphohydroxythreonine aminotransferase</fullName>
        <shortName evidence="11">PSAT</shortName>
    </alternativeName>
</protein>
<dbReference type="Gene3D" id="3.90.1150.10">
    <property type="entry name" value="Aspartate Aminotransferase, domain 1"/>
    <property type="match status" value="1"/>
</dbReference>
<dbReference type="InterPro" id="IPR020578">
    <property type="entry name" value="Aminotrans_V_PyrdxlP_BS"/>
</dbReference>
<dbReference type="InterPro" id="IPR022278">
    <property type="entry name" value="Pser_aminoTfrase"/>
</dbReference>
<keyword evidence="8 11" id="KW-0718">Serine biosynthesis</keyword>
<proteinExistence type="inferred from homology"/>
<comment type="caution">
    <text evidence="11">Lacks conserved residue(s) required for the propagation of feature annotation.</text>
</comment>
<feature type="binding site" evidence="11">
    <location>
        <begin position="237"/>
        <end position="238"/>
    </location>
    <ligand>
        <name>pyridoxal 5'-phosphate</name>
        <dbReference type="ChEBI" id="CHEBI:597326"/>
    </ligand>
</feature>
<comment type="caution">
    <text evidence="14">The sequence shown here is derived from an EMBL/GenBank/DDBJ whole genome shotgun (WGS) entry which is preliminary data.</text>
</comment>
<evidence type="ECO:0000256" key="8">
    <source>
        <dbReference type="ARBA" id="ARBA00023299"/>
    </source>
</evidence>
<keyword evidence="5 11" id="KW-0808">Transferase</keyword>
<comment type="pathway">
    <text evidence="1 11 12">Amino-acid biosynthesis; L-serine biosynthesis; L-serine from 3-phospho-D-glycerate: step 2/3.</text>
</comment>
<dbReference type="Proteomes" id="UP001257914">
    <property type="component" value="Unassembled WGS sequence"/>
</dbReference>
<dbReference type="SUPFAM" id="SSF53383">
    <property type="entry name" value="PLP-dependent transferases"/>
    <property type="match status" value="1"/>
</dbReference>
<comment type="function">
    <text evidence="11">Catalyzes the reversible conversion of 3-phosphohydroxypyruvate to phosphoserine and of 3-hydroxy-2-oxo-4-phosphonooxybutanoate to phosphohydroxythreonine.</text>
</comment>
<dbReference type="PANTHER" id="PTHR43247:SF1">
    <property type="entry name" value="PHOSPHOSERINE AMINOTRANSFERASE"/>
    <property type="match status" value="1"/>
</dbReference>
<dbReference type="InterPro" id="IPR015421">
    <property type="entry name" value="PyrdxlP-dep_Trfase_major"/>
</dbReference>
<sequence>MTVYNFCAGPAKLPDEVMIKAQSEFRDWNNTGCSVMELSHRSKVYIEVYDQAIQSLKTLLNIGDDYTVLFMHGGGRGQFSAVPLNLLTEKKQAHYGVTGSWSKSAVTEAEKFGAITARDYVNVDTKGQKSVLGFDQWKVNNTVDFLHYCPNETVDGIEIFESPKFEIPVVADMSSTILSRQIELNDYDLIYAGAQKNIGPSGLSIVVVKKELLARSNDSIPSVLNYKLTAENDSMFNTPPTYAIYLAKLVFDWLLERGGVAAQEVLNIEKAKCLYQAIDASDFYSNNISQNNRSRMNVPFFLANDSLDKLFLEQAENNGLLALKGHRIVGGMRASLYNAMPIEGVKTLVEFMQEFERTHA</sequence>
<dbReference type="RefSeq" id="WP_315945564.1">
    <property type="nucleotide sequence ID" value="NZ_JAWCUA010000001.1"/>
</dbReference>
<evidence type="ECO:0000259" key="13">
    <source>
        <dbReference type="Pfam" id="PF00266"/>
    </source>
</evidence>
<feature type="binding site" evidence="11">
    <location>
        <position position="101"/>
    </location>
    <ligand>
        <name>pyridoxal 5'-phosphate</name>
        <dbReference type="ChEBI" id="CHEBI:597326"/>
    </ligand>
</feature>
<evidence type="ECO:0000256" key="1">
    <source>
        <dbReference type="ARBA" id="ARBA00005099"/>
    </source>
</evidence>
<evidence type="ECO:0000256" key="12">
    <source>
        <dbReference type="RuleBase" id="RU004505"/>
    </source>
</evidence>
<keyword evidence="11" id="KW-0963">Cytoplasm</keyword>
<feature type="binding site" evidence="11">
    <location>
        <position position="195"/>
    </location>
    <ligand>
        <name>pyridoxal 5'-phosphate</name>
        <dbReference type="ChEBI" id="CHEBI:597326"/>
    </ligand>
</feature>
<dbReference type="GO" id="GO:0004648">
    <property type="term" value="F:O-phospho-L-serine:2-oxoglutarate aminotransferase activity"/>
    <property type="evidence" value="ECO:0007669"/>
    <property type="project" value="UniProtKB-EC"/>
</dbReference>
<evidence type="ECO:0000256" key="2">
    <source>
        <dbReference type="ARBA" id="ARBA00006904"/>
    </source>
</evidence>
<comment type="similarity">
    <text evidence="2 11">Belongs to the class-V pyridoxal-phosphate-dependent aminotransferase family. SerC subfamily.</text>
</comment>
<dbReference type="NCBIfam" id="NF003764">
    <property type="entry name" value="PRK05355.1"/>
    <property type="match status" value="1"/>
</dbReference>
<evidence type="ECO:0000256" key="6">
    <source>
        <dbReference type="ARBA" id="ARBA00022898"/>
    </source>
</evidence>
<dbReference type="HAMAP" id="MF_00160">
    <property type="entry name" value="SerC_aminotrans_5"/>
    <property type="match status" value="1"/>
</dbReference>
<dbReference type="EMBL" id="JAWCUA010000001">
    <property type="protein sequence ID" value="MDU0111654.1"/>
    <property type="molecule type" value="Genomic_DNA"/>
</dbReference>
<comment type="catalytic activity">
    <reaction evidence="9 11">
        <text>4-(phosphooxy)-L-threonine + 2-oxoglutarate = (R)-3-hydroxy-2-oxo-4-phosphooxybutanoate + L-glutamate</text>
        <dbReference type="Rhea" id="RHEA:16573"/>
        <dbReference type="ChEBI" id="CHEBI:16810"/>
        <dbReference type="ChEBI" id="CHEBI:29985"/>
        <dbReference type="ChEBI" id="CHEBI:58452"/>
        <dbReference type="ChEBI" id="CHEBI:58538"/>
        <dbReference type="EC" id="2.6.1.52"/>
    </reaction>
</comment>
<gene>
    <name evidence="11 14" type="primary">serC</name>
    <name evidence="14" type="ORF">RT723_01235</name>
</gene>
<evidence type="ECO:0000256" key="5">
    <source>
        <dbReference type="ARBA" id="ARBA00022679"/>
    </source>
</evidence>
<comment type="subunit">
    <text evidence="11">Homodimer.</text>
</comment>
<feature type="modified residue" description="N6-(pyridoxal phosphate)lysine" evidence="11">
    <location>
        <position position="196"/>
    </location>
</feature>
<accession>A0ABU3QW39</accession>
<dbReference type="PANTHER" id="PTHR43247">
    <property type="entry name" value="PHOSPHOSERINE AMINOTRANSFERASE"/>
    <property type="match status" value="1"/>
</dbReference>
<dbReference type="NCBIfam" id="TIGR01364">
    <property type="entry name" value="serC_1"/>
    <property type="match status" value="1"/>
</dbReference>
<comment type="cofactor">
    <cofactor evidence="11">
        <name>pyridoxal 5'-phosphate</name>
        <dbReference type="ChEBI" id="CHEBI:597326"/>
    </cofactor>
    <text evidence="11">Binds 1 pyridoxal phosphate per subunit.</text>
</comment>
<keyword evidence="6 11" id="KW-0663">Pyridoxal phosphate</keyword>
<dbReference type="Gene3D" id="3.40.640.10">
    <property type="entry name" value="Type I PLP-dependent aspartate aminotransferase-like (Major domain)"/>
    <property type="match status" value="1"/>
</dbReference>
<dbReference type="InterPro" id="IPR015424">
    <property type="entry name" value="PyrdxlP-dep_Trfase"/>
</dbReference>
<evidence type="ECO:0000256" key="9">
    <source>
        <dbReference type="ARBA" id="ARBA00047630"/>
    </source>
</evidence>
<comment type="subcellular location">
    <subcellularLocation>
        <location evidence="11">Cytoplasm</location>
    </subcellularLocation>
</comment>
<dbReference type="InterPro" id="IPR015422">
    <property type="entry name" value="PyrdxlP-dep_Trfase_small"/>
</dbReference>
<evidence type="ECO:0000256" key="4">
    <source>
        <dbReference type="ARBA" id="ARBA00022605"/>
    </source>
</evidence>
<evidence type="ECO:0000256" key="3">
    <source>
        <dbReference type="ARBA" id="ARBA00022576"/>
    </source>
</evidence>
<comment type="pathway">
    <text evidence="11">Cofactor biosynthesis; pyridoxine 5'-phosphate biosynthesis; pyridoxine 5'-phosphate from D-erythrose 4-phosphate: step 3/5.</text>
</comment>
<keyword evidence="15" id="KW-1185">Reference proteome</keyword>
<dbReference type="PROSITE" id="PS00595">
    <property type="entry name" value="AA_TRANSFER_CLASS_5"/>
    <property type="match status" value="1"/>
</dbReference>
<dbReference type="Pfam" id="PF00266">
    <property type="entry name" value="Aminotran_5"/>
    <property type="match status" value="1"/>
</dbReference>
<keyword evidence="3 11" id="KW-0032">Aminotransferase</keyword>
<name>A0ABU3QW39_9GAMM</name>
<keyword evidence="4 11" id="KW-0028">Amino-acid biosynthesis</keyword>
<feature type="binding site" evidence="11">
    <location>
        <begin position="75"/>
        <end position="76"/>
    </location>
    <ligand>
        <name>pyridoxal 5'-phosphate</name>
        <dbReference type="ChEBI" id="CHEBI:597326"/>
    </ligand>
</feature>
<organism evidence="14 15">
    <name type="scientific">Psychrosphaera aquimarina</name>
    <dbReference type="NCBI Taxonomy" id="2044854"/>
    <lineage>
        <taxon>Bacteria</taxon>
        <taxon>Pseudomonadati</taxon>
        <taxon>Pseudomonadota</taxon>
        <taxon>Gammaproteobacteria</taxon>
        <taxon>Alteromonadales</taxon>
        <taxon>Pseudoalteromonadaceae</taxon>
        <taxon>Psychrosphaera</taxon>
    </lineage>
</organism>
<keyword evidence="7 11" id="KW-0664">Pyridoxine biosynthesis</keyword>
<feature type="binding site" evidence="11">
    <location>
        <position position="153"/>
    </location>
    <ligand>
        <name>pyridoxal 5'-phosphate</name>
        <dbReference type="ChEBI" id="CHEBI:597326"/>
    </ligand>
</feature>
<evidence type="ECO:0000256" key="7">
    <source>
        <dbReference type="ARBA" id="ARBA00023096"/>
    </source>
</evidence>